<dbReference type="NCBIfam" id="NF006121">
    <property type="entry name" value="PRK08265.1"/>
    <property type="match status" value="1"/>
</dbReference>
<protein>
    <submittedName>
        <fullName evidence="3">NAD(P)-dependent dehydrogenase, short-chain alcohol dehydrogenase family</fullName>
    </submittedName>
</protein>
<reference evidence="4" key="1">
    <citation type="submission" date="2017-02" db="EMBL/GenBank/DDBJ databases">
        <authorList>
            <person name="Varghese N."/>
            <person name="Submissions S."/>
        </authorList>
    </citation>
    <scope>NUCLEOTIDE SEQUENCE [LARGE SCALE GENOMIC DNA]</scope>
    <source>
        <strain evidence="4">UM2</strain>
    </source>
</reference>
<dbReference type="AlphaFoldDB" id="A0A1T5AZN3"/>
<dbReference type="Proteomes" id="UP000189818">
    <property type="component" value="Unassembled WGS sequence"/>
</dbReference>
<dbReference type="Gene3D" id="3.40.50.720">
    <property type="entry name" value="NAD(P)-binding Rossmann-like Domain"/>
    <property type="match status" value="1"/>
</dbReference>
<dbReference type="PRINTS" id="PR00081">
    <property type="entry name" value="GDHRDH"/>
</dbReference>
<name>A0A1T5AZN3_9SPHN</name>
<organism evidence="3 4">
    <name type="scientific">Rhizorhabdus histidinilytica</name>
    <dbReference type="NCBI Taxonomy" id="439228"/>
    <lineage>
        <taxon>Bacteria</taxon>
        <taxon>Pseudomonadati</taxon>
        <taxon>Pseudomonadota</taxon>
        <taxon>Alphaproteobacteria</taxon>
        <taxon>Sphingomonadales</taxon>
        <taxon>Sphingomonadaceae</taxon>
        <taxon>Rhizorhabdus</taxon>
    </lineage>
</organism>
<comment type="similarity">
    <text evidence="1">Belongs to the short-chain dehydrogenases/reductases (SDR) family.</text>
</comment>
<sequence>MARLDGKVAIVTGGAASIGAAIVRKLHAEGAKVAVAARSAGKGDALAAELGDGALFVPTDITDDAALARLVARTVDAFGRLDIVVNNACSYGDDGPATTRATWLDTLNVNAVSAAILGETARPHLKAARGNIVNIGSISGRFAHVGRWAYPVSKAALAHLTRAQAMDYAEDGIRVNMVTLGHIWSDPFDGLTGGDRAHADDVARDLNLIGRVADAGEVANVIAFVASDAASYMTGSETSVDGGYGMMGPERRVPLMPLLSGQA</sequence>
<evidence type="ECO:0000256" key="1">
    <source>
        <dbReference type="ARBA" id="ARBA00006484"/>
    </source>
</evidence>
<proteinExistence type="inferred from homology"/>
<dbReference type="RefSeq" id="WP_079647095.1">
    <property type="nucleotide sequence ID" value="NZ_FUYM01000002.1"/>
</dbReference>
<accession>A0A1T5AZN3</accession>
<dbReference type="FunFam" id="3.40.50.720:FF:000084">
    <property type="entry name" value="Short-chain dehydrogenase reductase"/>
    <property type="match status" value="1"/>
</dbReference>
<dbReference type="InterPro" id="IPR036291">
    <property type="entry name" value="NAD(P)-bd_dom_sf"/>
</dbReference>
<evidence type="ECO:0000313" key="4">
    <source>
        <dbReference type="Proteomes" id="UP000189818"/>
    </source>
</evidence>
<dbReference type="PANTHER" id="PTHR24321">
    <property type="entry name" value="DEHYDROGENASES, SHORT CHAIN"/>
    <property type="match status" value="1"/>
</dbReference>
<dbReference type="PANTHER" id="PTHR24321:SF8">
    <property type="entry name" value="ESTRADIOL 17-BETA-DEHYDROGENASE 8-RELATED"/>
    <property type="match status" value="1"/>
</dbReference>
<dbReference type="CDD" id="cd05233">
    <property type="entry name" value="SDR_c"/>
    <property type="match status" value="1"/>
</dbReference>
<evidence type="ECO:0000313" key="3">
    <source>
        <dbReference type="EMBL" id="SKB40416.1"/>
    </source>
</evidence>
<dbReference type="PRINTS" id="PR00080">
    <property type="entry name" value="SDRFAMILY"/>
</dbReference>
<dbReference type="EMBL" id="FUYM01000002">
    <property type="protein sequence ID" value="SKB40416.1"/>
    <property type="molecule type" value="Genomic_DNA"/>
</dbReference>
<dbReference type="InterPro" id="IPR002347">
    <property type="entry name" value="SDR_fam"/>
</dbReference>
<dbReference type="PROSITE" id="PS00061">
    <property type="entry name" value="ADH_SHORT"/>
    <property type="match status" value="1"/>
</dbReference>
<dbReference type="InterPro" id="IPR020904">
    <property type="entry name" value="Sc_DH/Rdtase_CS"/>
</dbReference>
<dbReference type="GO" id="GO:0016491">
    <property type="term" value="F:oxidoreductase activity"/>
    <property type="evidence" value="ECO:0007669"/>
    <property type="project" value="UniProtKB-KW"/>
</dbReference>
<dbReference type="SUPFAM" id="SSF51735">
    <property type="entry name" value="NAD(P)-binding Rossmann-fold domains"/>
    <property type="match status" value="1"/>
</dbReference>
<dbReference type="STRING" id="439228.SAMN06295920_102348"/>
<evidence type="ECO:0000256" key="2">
    <source>
        <dbReference type="ARBA" id="ARBA00023002"/>
    </source>
</evidence>
<keyword evidence="4" id="KW-1185">Reference proteome</keyword>
<gene>
    <name evidence="3" type="ORF">SAMN06295920_102348</name>
</gene>
<keyword evidence="2" id="KW-0560">Oxidoreductase</keyword>
<dbReference type="OrthoDB" id="5457012at2"/>
<dbReference type="Pfam" id="PF13561">
    <property type="entry name" value="adh_short_C2"/>
    <property type="match status" value="1"/>
</dbReference>